<organism evidence="1">
    <name type="scientific">candidate division WOR-3 bacterium</name>
    <dbReference type="NCBI Taxonomy" id="2052148"/>
    <lineage>
        <taxon>Bacteria</taxon>
        <taxon>Bacteria division WOR-3</taxon>
    </lineage>
</organism>
<evidence type="ECO:0008006" key="2">
    <source>
        <dbReference type="Google" id="ProtNLM"/>
    </source>
</evidence>
<dbReference type="AlphaFoldDB" id="A0A7C4TCB3"/>
<proteinExistence type="predicted"/>
<protein>
    <recommendedName>
        <fullName evidence="2">Translation elongation factor-like protein</fullName>
    </recommendedName>
</protein>
<dbReference type="InterPro" id="IPR009000">
    <property type="entry name" value="Transl_B-barrel_sf"/>
</dbReference>
<accession>A0A7C4TCB3</accession>
<name>A0A7C4TCB3_UNCW3</name>
<sequence>MINKGVKMEKLIGKVTHYFNKIQVAVIEIVDDELNVGDTIHIKGHTTDFKQTVNSMQIEHKPIEKAKKGESIGMKVDAVVHENDQVYKIIAE</sequence>
<comment type="caution">
    <text evidence="1">The sequence shown here is derived from an EMBL/GenBank/DDBJ whole genome shotgun (WGS) entry which is preliminary data.</text>
</comment>
<dbReference type="EMBL" id="DTGZ01000001">
    <property type="protein sequence ID" value="HGV96682.1"/>
    <property type="molecule type" value="Genomic_DNA"/>
</dbReference>
<dbReference type="Gene3D" id="2.40.30.10">
    <property type="entry name" value="Translation factors"/>
    <property type="match status" value="1"/>
</dbReference>
<gene>
    <name evidence="1" type="ORF">ENV60_00060</name>
</gene>
<evidence type="ECO:0000313" key="1">
    <source>
        <dbReference type="EMBL" id="HGV96682.1"/>
    </source>
</evidence>
<dbReference type="SUPFAM" id="SSF50447">
    <property type="entry name" value="Translation proteins"/>
    <property type="match status" value="1"/>
</dbReference>
<reference evidence="1" key="1">
    <citation type="journal article" date="2020" name="mSystems">
        <title>Genome- and Community-Level Interaction Insights into Carbon Utilization and Element Cycling Functions of Hydrothermarchaeota in Hydrothermal Sediment.</title>
        <authorList>
            <person name="Zhou Z."/>
            <person name="Liu Y."/>
            <person name="Xu W."/>
            <person name="Pan J."/>
            <person name="Luo Z.H."/>
            <person name="Li M."/>
        </authorList>
    </citation>
    <scope>NUCLEOTIDE SEQUENCE [LARGE SCALE GENOMIC DNA]</scope>
    <source>
        <strain evidence="1">SpSt-774</strain>
    </source>
</reference>